<protein>
    <submittedName>
        <fullName evidence="1">Uncharacterized protein</fullName>
    </submittedName>
</protein>
<dbReference type="EMBL" id="AUZM01000007">
    <property type="protein sequence ID" value="ERT08842.1"/>
    <property type="molecule type" value="Genomic_DNA"/>
</dbReference>
<name>U7QNH8_9CYAN</name>
<proteinExistence type="predicted"/>
<organism evidence="1 2">
    <name type="scientific">Lyngbya aestuarii BL J</name>
    <dbReference type="NCBI Taxonomy" id="1348334"/>
    <lineage>
        <taxon>Bacteria</taxon>
        <taxon>Bacillati</taxon>
        <taxon>Cyanobacteriota</taxon>
        <taxon>Cyanophyceae</taxon>
        <taxon>Oscillatoriophycideae</taxon>
        <taxon>Oscillatoriales</taxon>
        <taxon>Microcoleaceae</taxon>
        <taxon>Lyngbya</taxon>
    </lineage>
</organism>
<accession>U7QNH8</accession>
<gene>
    <name evidence="1" type="ORF">M595_1127</name>
</gene>
<dbReference type="Proteomes" id="UP000017127">
    <property type="component" value="Unassembled WGS sequence"/>
</dbReference>
<comment type="caution">
    <text evidence="1">The sequence shown here is derived from an EMBL/GenBank/DDBJ whole genome shotgun (WGS) entry which is preliminary data.</text>
</comment>
<dbReference type="AlphaFoldDB" id="U7QNH8"/>
<reference evidence="1 2" key="1">
    <citation type="journal article" date="2013" name="Front. Microbiol.">
        <title>Comparative genomic analyses of the cyanobacterium, Lyngbya aestuarii BL J, a powerful hydrogen producer.</title>
        <authorList>
            <person name="Kothari A."/>
            <person name="Vaughn M."/>
            <person name="Garcia-Pichel F."/>
        </authorList>
    </citation>
    <scope>NUCLEOTIDE SEQUENCE [LARGE SCALE GENOMIC DNA]</scope>
    <source>
        <strain evidence="1 2">BL J</strain>
    </source>
</reference>
<evidence type="ECO:0000313" key="1">
    <source>
        <dbReference type="EMBL" id="ERT08842.1"/>
    </source>
</evidence>
<sequence>MWLLPLDLSLNSNLKSGKLQVEGLFNQKFNGLHLTHFQMLLQNHY</sequence>
<evidence type="ECO:0000313" key="2">
    <source>
        <dbReference type="Proteomes" id="UP000017127"/>
    </source>
</evidence>
<keyword evidence="2" id="KW-1185">Reference proteome</keyword>